<protein>
    <recommendedName>
        <fullName evidence="1">VPS9 domain-containing protein</fullName>
    </recommendedName>
</protein>
<evidence type="ECO:0000313" key="3">
    <source>
        <dbReference type="Proteomes" id="UP000689195"/>
    </source>
</evidence>
<proteinExistence type="predicted"/>
<name>A0A8S1VZB9_9CILI</name>
<gene>
    <name evidence="2" type="ORF">PPENT_87.1.T0800195</name>
</gene>
<organism evidence="2 3">
    <name type="scientific">Paramecium pentaurelia</name>
    <dbReference type="NCBI Taxonomy" id="43138"/>
    <lineage>
        <taxon>Eukaryota</taxon>
        <taxon>Sar</taxon>
        <taxon>Alveolata</taxon>
        <taxon>Ciliophora</taxon>
        <taxon>Intramacronucleata</taxon>
        <taxon>Oligohymenophorea</taxon>
        <taxon>Peniculida</taxon>
        <taxon>Parameciidae</taxon>
        <taxon>Paramecium</taxon>
    </lineage>
</organism>
<dbReference type="Proteomes" id="UP000689195">
    <property type="component" value="Unassembled WGS sequence"/>
</dbReference>
<keyword evidence="3" id="KW-1185">Reference proteome</keyword>
<dbReference type="OrthoDB" id="297990at2759"/>
<dbReference type="AlphaFoldDB" id="A0A8S1VZB9"/>
<accession>A0A8S1VZB9</accession>
<sequence length="350" mass="41796">MGNQQKQKSILELWNEHCLNKSKQLKNQSFKEYKPEIIRKNAIEVLDQAVHQDHLQSYKEDLKKFLLNMDPQKYAQQLAISQGILFLQKAQAAQFLIPQVNNLKEELIYKQIADHHLIKDLMNIWSEIFSEKYSIFQNQKEKEYLVRLIQSKDFVYSSLCDDIKYFIEYLEQMLRLIYEVQNREKFKQLLIKMIFQNQNIKKIIVDTFEIYSFDKTLIFKKKLHNYKNISLAELKVPEQYYSDYQNTINQLQAILQIENPCDKFDLFSKLEQSMIKDIKKEGNSQILLELDNQIGILTFCIFKIQSEKWVCQLNFIEMFLGAEMTYNQGRESAQFSNVLSAIEYIMSDKF</sequence>
<dbReference type="Pfam" id="PF02204">
    <property type="entry name" value="VPS9"/>
    <property type="match status" value="1"/>
</dbReference>
<dbReference type="InterPro" id="IPR003123">
    <property type="entry name" value="VPS9"/>
</dbReference>
<evidence type="ECO:0000259" key="1">
    <source>
        <dbReference type="PROSITE" id="PS51205"/>
    </source>
</evidence>
<dbReference type="EMBL" id="CAJJDO010000080">
    <property type="protein sequence ID" value="CAD8183318.1"/>
    <property type="molecule type" value="Genomic_DNA"/>
</dbReference>
<evidence type="ECO:0000313" key="2">
    <source>
        <dbReference type="EMBL" id="CAD8183318.1"/>
    </source>
</evidence>
<feature type="domain" description="VPS9" evidence="1">
    <location>
        <begin position="213"/>
        <end position="350"/>
    </location>
</feature>
<reference evidence="2" key="1">
    <citation type="submission" date="2021-01" db="EMBL/GenBank/DDBJ databases">
        <authorList>
            <consortium name="Genoscope - CEA"/>
            <person name="William W."/>
        </authorList>
    </citation>
    <scope>NUCLEOTIDE SEQUENCE</scope>
</reference>
<comment type="caution">
    <text evidence="2">The sequence shown here is derived from an EMBL/GenBank/DDBJ whole genome shotgun (WGS) entry which is preliminary data.</text>
</comment>
<dbReference type="PROSITE" id="PS51205">
    <property type="entry name" value="VPS9"/>
    <property type="match status" value="1"/>
</dbReference>